<organism evidence="1 2">
    <name type="scientific">Fluviicola taffensis (strain DSM 16823 / NCIMB 13979 / RW262)</name>
    <dbReference type="NCBI Taxonomy" id="755732"/>
    <lineage>
        <taxon>Bacteria</taxon>
        <taxon>Pseudomonadati</taxon>
        <taxon>Bacteroidota</taxon>
        <taxon>Flavobacteriia</taxon>
        <taxon>Flavobacteriales</taxon>
        <taxon>Crocinitomicaceae</taxon>
        <taxon>Fluviicola</taxon>
    </lineage>
</organism>
<dbReference type="KEGG" id="fte:Fluta_1769"/>
<name>F2IHJ5_FLUTR</name>
<evidence type="ECO:0000313" key="2">
    <source>
        <dbReference type="Proteomes" id="UP000007463"/>
    </source>
</evidence>
<gene>
    <name evidence="1" type="ordered locus">Fluta_1769</name>
</gene>
<evidence type="ECO:0000313" key="1">
    <source>
        <dbReference type="EMBL" id="AEA43760.1"/>
    </source>
</evidence>
<dbReference type="RefSeq" id="WP_013686530.1">
    <property type="nucleotide sequence ID" value="NC_015321.1"/>
</dbReference>
<sequence length="235" mass="26880">METVSPGFQFEIRYSPILNFKDVAHTIISPFVPLATNLGLGNEGTKEERYLLEFNKENYKLTVAWDRIVLRFEGDITTLGNSNSVIEEPFLHLFSKIKEMEEFGKVNDVLLYCILVKEIDKTPSEIYSNFVDKYFTSSAKNILGNANDSAIVFERENGNDTVNDDVRITTGPYNGLEDLETRKFIPNFLSTDLFKNPGEMIEIKILRSVSKVNFTLFKELLSETLSYKNTLWGTL</sequence>
<dbReference type="OrthoDB" id="1494939at2"/>
<proteinExistence type="predicted"/>
<reference evidence="1 2" key="1">
    <citation type="journal article" date="2011" name="Stand. Genomic Sci.">
        <title>Complete genome sequence of the gliding freshwater bacterium Fluviicola taffensis type strain (RW262).</title>
        <authorList>
            <person name="Woyke T."/>
            <person name="Chertkov O."/>
            <person name="Lapidus A."/>
            <person name="Nolan M."/>
            <person name="Lucas S."/>
            <person name="Del Rio T.G."/>
            <person name="Tice H."/>
            <person name="Cheng J.F."/>
            <person name="Tapia R."/>
            <person name="Han C."/>
            <person name="Goodwin L."/>
            <person name="Pitluck S."/>
            <person name="Liolios K."/>
            <person name="Pagani I."/>
            <person name="Ivanova N."/>
            <person name="Huntemann M."/>
            <person name="Mavromatis K."/>
            <person name="Mikhailova N."/>
            <person name="Pati A."/>
            <person name="Chen A."/>
            <person name="Palaniappan K."/>
            <person name="Land M."/>
            <person name="Hauser L."/>
            <person name="Brambilla E.M."/>
            <person name="Rohde M."/>
            <person name="Mwirichia R."/>
            <person name="Sikorski J."/>
            <person name="Tindall B.J."/>
            <person name="Goker M."/>
            <person name="Bristow J."/>
            <person name="Eisen J.A."/>
            <person name="Markowitz V."/>
            <person name="Hugenholtz P."/>
            <person name="Klenk H.P."/>
            <person name="Kyrpides N.C."/>
        </authorList>
    </citation>
    <scope>NUCLEOTIDE SEQUENCE [LARGE SCALE GENOMIC DNA]</scope>
    <source>
        <strain evidence="2">DSM 16823 / RW262 / RW262</strain>
    </source>
</reference>
<dbReference type="EMBL" id="CP002542">
    <property type="protein sequence ID" value="AEA43760.1"/>
    <property type="molecule type" value="Genomic_DNA"/>
</dbReference>
<dbReference type="STRING" id="755732.Fluta_1769"/>
<dbReference type="HOGENOM" id="CLU_1178815_0_0_10"/>
<keyword evidence="2" id="KW-1185">Reference proteome</keyword>
<protein>
    <submittedName>
        <fullName evidence="1">Uncharacterized protein</fullName>
    </submittedName>
</protein>
<reference evidence="2" key="2">
    <citation type="submission" date="2011-02" db="EMBL/GenBank/DDBJ databases">
        <title>The complete genome of Fluviicola taffensis DSM 16823.</title>
        <authorList>
            <consortium name="US DOE Joint Genome Institute (JGI-PGF)"/>
            <person name="Lucas S."/>
            <person name="Copeland A."/>
            <person name="Lapidus A."/>
            <person name="Bruce D."/>
            <person name="Goodwin L."/>
            <person name="Pitluck S."/>
            <person name="Kyrpides N."/>
            <person name="Mavromatis K."/>
            <person name="Ivanova N."/>
            <person name="Mikhailova N."/>
            <person name="Pagani I."/>
            <person name="Chertkov O."/>
            <person name="Detter J.C."/>
            <person name="Han C."/>
            <person name="Tapia R."/>
            <person name="Land M."/>
            <person name="Hauser L."/>
            <person name="Markowitz V."/>
            <person name="Cheng J.-F."/>
            <person name="Hugenholtz P."/>
            <person name="Woyke T."/>
            <person name="Wu D."/>
            <person name="Tindall B."/>
            <person name="Pomrenke H.G."/>
            <person name="Brambilla E."/>
            <person name="Klenk H.-P."/>
            <person name="Eisen J.A."/>
        </authorList>
    </citation>
    <scope>NUCLEOTIDE SEQUENCE [LARGE SCALE GENOMIC DNA]</scope>
    <source>
        <strain evidence="2">DSM 16823 / RW262 / RW262</strain>
    </source>
</reference>
<dbReference type="AlphaFoldDB" id="F2IHJ5"/>
<dbReference type="Proteomes" id="UP000007463">
    <property type="component" value="Chromosome"/>
</dbReference>
<accession>F2IHJ5</accession>